<proteinExistence type="predicted"/>
<dbReference type="OrthoDB" id="8854361at2"/>
<dbReference type="Proteomes" id="UP000425817">
    <property type="component" value="Chromosome"/>
</dbReference>
<gene>
    <name evidence="1" type="ORF">GOQ09_13505</name>
</gene>
<accession>A0A6I6HQW5</accession>
<dbReference type="EMBL" id="CP046622">
    <property type="protein sequence ID" value="QGW85002.1"/>
    <property type="molecule type" value="Genomic_DNA"/>
</dbReference>
<dbReference type="AlphaFoldDB" id="A0A6I6HQW5"/>
<evidence type="ECO:0000313" key="1">
    <source>
        <dbReference type="EMBL" id="QGW85002.1"/>
    </source>
</evidence>
<organism evidence="1 2">
    <name type="scientific">Variovorax paradoxus</name>
    <dbReference type="NCBI Taxonomy" id="34073"/>
    <lineage>
        <taxon>Bacteria</taxon>
        <taxon>Pseudomonadati</taxon>
        <taxon>Pseudomonadota</taxon>
        <taxon>Betaproteobacteria</taxon>
        <taxon>Burkholderiales</taxon>
        <taxon>Comamonadaceae</taxon>
        <taxon>Variovorax</taxon>
    </lineage>
</organism>
<sequence length="85" mass="9706">MSHVRRIAIYVDEPHPGHFFWVLTEQCDDASHWRELESAELSYAIWLDALRAGVRALEGYALDERMGPRAPGPAKTFAWPDTRPA</sequence>
<protein>
    <submittedName>
        <fullName evidence="1">Uncharacterized protein</fullName>
    </submittedName>
</protein>
<name>A0A6I6HQW5_VARPD</name>
<evidence type="ECO:0000313" key="2">
    <source>
        <dbReference type="Proteomes" id="UP000425817"/>
    </source>
</evidence>
<reference evidence="1 2" key="1">
    <citation type="submission" date="2019-12" db="EMBL/GenBank/DDBJ databases">
        <title>Hybrid Genome Assemblies of two High G+C Isolates from Undergraduate Microbiology Courses.</title>
        <authorList>
            <person name="Ne Ville C.J."/>
            <person name="Enright D."/>
            <person name="Hernandez I."/>
            <person name="Dodsworth J."/>
            <person name="Orwin P.M."/>
        </authorList>
    </citation>
    <scope>NUCLEOTIDE SEQUENCE [LARGE SCALE GENOMIC DNA]</scope>
    <source>
        <strain evidence="1 2">CSUSB</strain>
    </source>
</reference>